<protein>
    <recommendedName>
        <fullName evidence="4 5">Cell division protein FtsZ</fullName>
    </recommendedName>
</protein>
<dbReference type="Gene3D" id="3.40.50.1440">
    <property type="entry name" value="Tubulin/FtsZ, GTPase domain"/>
    <property type="match status" value="1"/>
</dbReference>
<feature type="region of interest" description="Disordered" evidence="6">
    <location>
        <begin position="327"/>
        <end position="385"/>
    </location>
</feature>
<evidence type="ECO:0000313" key="10">
    <source>
        <dbReference type="Proteomes" id="UP001204798"/>
    </source>
</evidence>
<dbReference type="RefSeq" id="WP_259096685.1">
    <property type="nucleotide sequence ID" value="NZ_CP130454.1"/>
</dbReference>
<dbReference type="Pfam" id="PF00091">
    <property type="entry name" value="Tubulin"/>
    <property type="match status" value="1"/>
</dbReference>
<dbReference type="InterPro" id="IPR000158">
    <property type="entry name" value="Cell_div_FtsZ"/>
</dbReference>
<evidence type="ECO:0000256" key="2">
    <source>
        <dbReference type="ARBA" id="ARBA00022741"/>
    </source>
</evidence>
<accession>A0ABT2EPH0</accession>
<dbReference type="InterPro" id="IPR018316">
    <property type="entry name" value="Tubulin/FtsZ_2-layer-sand-dom"/>
</dbReference>
<dbReference type="InterPro" id="IPR003008">
    <property type="entry name" value="Tubulin_FtsZ_GTPase"/>
</dbReference>
<feature type="compositionally biased region" description="Acidic residues" evidence="6">
    <location>
        <begin position="363"/>
        <end position="372"/>
    </location>
</feature>
<keyword evidence="4" id="KW-0131">Cell cycle</keyword>
<evidence type="ECO:0000256" key="5">
    <source>
        <dbReference type="NCBIfam" id="TIGR00065"/>
    </source>
</evidence>
<dbReference type="CDD" id="cd02201">
    <property type="entry name" value="FtsZ_type1"/>
    <property type="match status" value="1"/>
</dbReference>
<keyword evidence="2 4" id="KW-0547">Nucleotide-binding</keyword>
<feature type="binding site" evidence="4">
    <location>
        <begin position="117"/>
        <end position="119"/>
    </location>
    <ligand>
        <name>GTP</name>
        <dbReference type="ChEBI" id="CHEBI:37565"/>
    </ligand>
</feature>
<dbReference type="SUPFAM" id="SSF55307">
    <property type="entry name" value="Tubulin C-terminal domain-like"/>
    <property type="match status" value="1"/>
</dbReference>
<comment type="subcellular location">
    <subcellularLocation>
        <location evidence="4">Cytoplasm</location>
    </subcellularLocation>
    <text evidence="4">Assembles at midcell at the inner surface of the cytoplasmic membrane.</text>
</comment>
<dbReference type="HAMAP" id="MF_00909">
    <property type="entry name" value="FtsZ"/>
    <property type="match status" value="1"/>
</dbReference>
<dbReference type="InterPro" id="IPR037103">
    <property type="entry name" value="Tubulin/FtsZ-like_C"/>
</dbReference>
<evidence type="ECO:0000259" key="8">
    <source>
        <dbReference type="SMART" id="SM00865"/>
    </source>
</evidence>
<dbReference type="EMBL" id="JANUCP010000004">
    <property type="protein sequence ID" value="MCS3919821.1"/>
    <property type="molecule type" value="Genomic_DNA"/>
</dbReference>
<dbReference type="InterPro" id="IPR024757">
    <property type="entry name" value="FtsZ_C"/>
</dbReference>
<keyword evidence="4" id="KW-0963">Cytoplasm</keyword>
<evidence type="ECO:0000259" key="7">
    <source>
        <dbReference type="SMART" id="SM00864"/>
    </source>
</evidence>
<feature type="binding site" evidence="4">
    <location>
        <position position="148"/>
    </location>
    <ligand>
        <name>GTP</name>
        <dbReference type="ChEBI" id="CHEBI:37565"/>
    </ligand>
</feature>
<dbReference type="Pfam" id="PF12327">
    <property type="entry name" value="FtsZ_C"/>
    <property type="match status" value="1"/>
</dbReference>
<feature type="binding site" evidence="4">
    <location>
        <position position="196"/>
    </location>
    <ligand>
        <name>GTP</name>
        <dbReference type="ChEBI" id="CHEBI:37565"/>
    </ligand>
</feature>
<evidence type="ECO:0000313" key="9">
    <source>
        <dbReference type="EMBL" id="MCS3919821.1"/>
    </source>
</evidence>
<dbReference type="InterPro" id="IPR008280">
    <property type="entry name" value="Tub_FtsZ_C"/>
</dbReference>
<evidence type="ECO:0000256" key="6">
    <source>
        <dbReference type="SAM" id="MobiDB-lite"/>
    </source>
</evidence>
<name>A0ABT2EPH0_9BACT</name>
<proteinExistence type="inferred from homology"/>
<comment type="subunit">
    <text evidence="4">Homodimer. Polymerizes to form a dynamic ring structure in a strictly GTP-dependent manner. Interacts directly with several other division proteins.</text>
</comment>
<keyword evidence="4 9" id="KW-0132">Cell division</keyword>
<dbReference type="PROSITE" id="PS01134">
    <property type="entry name" value="FTSZ_1"/>
    <property type="match status" value="1"/>
</dbReference>
<dbReference type="SUPFAM" id="SSF52490">
    <property type="entry name" value="Tubulin nucleotide-binding domain-like"/>
    <property type="match status" value="1"/>
</dbReference>
<feature type="binding site" evidence="4">
    <location>
        <position position="152"/>
    </location>
    <ligand>
        <name>GTP</name>
        <dbReference type="ChEBI" id="CHEBI:37565"/>
    </ligand>
</feature>
<dbReference type="InterPro" id="IPR020805">
    <property type="entry name" value="Cell_div_FtsZ_CS"/>
</dbReference>
<reference evidence="9 10" key="1">
    <citation type="submission" date="2022-08" db="EMBL/GenBank/DDBJ databases">
        <title>Bacterial and archaeal communities from various locations to study Microbial Dark Matter (Phase II).</title>
        <authorList>
            <person name="Stepanauskas R."/>
        </authorList>
    </citation>
    <scope>NUCLEOTIDE SEQUENCE [LARGE SCALE GENOMIC DNA]</scope>
    <source>
        <strain evidence="9 10">PD1</strain>
    </source>
</reference>
<evidence type="ECO:0000256" key="4">
    <source>
        <dbReference type="HAMAP-Rule" id="MF_00909"/>
    </source>
</evidence>
<keyword evidence="4" id="KW-0717">Septation</keyword>
<dbReference type="PRINTS" id="PR00423">
    <property type="entry name" value="CELLDVISFTSZ"/>
</dbReference>
<gene>
    <name evidence="4" type="primary">ftsZ</name>
    <name evidence="9" type="ORF">M2350_002238</name>
</gene>
<dbReference type="PANTHER" id="PTHR30314">
    <property type="entry name" value="CELL DIVISION PROTEIN FTSZ-RELATED"/>
    <property type="match status" value="1"/>
</dbReference>
<evidence type="ECO:0000256" key="3">
    <source>
        <dbReference type="ARBA" id="ARBA00023134"/>
    </source>
</evidence>
<dbReference type="SMART" id="SM00864">
    <property type="entry name" value="Tubulin"/>
    <property type="match status" value="1"/>
</dbReference>
<feature type="domain" description="Tubulin/FtsZ GTPase" evidence="7">
    <location>
        <begin position="22"/>
        <end position="214"/>
    </location>
</feature>
<keyword evidence="3 4" id="KW-0342">GTP-binding</keyword>
<feature type="compositionally biased region" description="Basic and acidic residues" evidence="6">
    <location>
        <begin position="338"/>
        <end position="350"/>
    </location>
</feature>
<comment type="caution">
    <text evidence="9">The sequence shown here is derived from an EMBL/GenBank/DDBJ whole genome shotgun (WGS) entry which is preliminary data.</text>
</comment>
<dbReference type="Gene3D" id="3.30.1330.20">
    <property type="entry name" value="Tubulin/FtsZ, C-terminal domain"/>
    <property type="match status" value="1"/>
</dbReference>
<dbReference type="Proteomes" id="UP001204798">
    <property type="component" value="Unassembled WGS sequence"/>
</dbReference>
<feature type="domain" description="Tubulin/FtsZ 2-layer sandwich" evidence="8">
    <location>
        <begin position="216"/>
        <end position="334"/>
    </location>
</feature>
<dbReference type="SMART" id="SM00865">
    <property type="entry name" value="Tubulin_C"/>
    <property type="match status" value="1"/>
</dbReference>
<dbReference type="GO" id="GO:0051301">
    <property type="term" value="P:cell division"/>
    <property type="evidence" value="ECO:0007669"/>
    <property type="project" value="UniProtKB-KW"/>
</dbReference>
<organism evidence="9 10">
    <name type="scientific">Candidatus Fervidibacter sacchari</name>
    <dbReference type="NCBI Taxonomy" id="1448929"/>
    <lineage>
        <taxon>Bacteria</taxon>
        <taxon>Candidatus Fervidibacterota</taxon>
        <taxon>Candidatus Fervidibacter</taxon>
    </lineage>
</organism>
<feature type="binding site" evidence="4">
    <location>
        <begin position="30"/>
        <end position="34"/>
    </location>
    <ligand>
        <name>GTP</name>
        <dbReference type="ChEBI" id="CHEBI:37565"/>
    </ligand>
</feature>
<comment type="similarity">
    <text evidence="1 4">Belongs to the FtsZ family.</text>
</comment>
<dbReference type="NCBIfam" id="TIGR00065">
    <property type="entry name" value="ftsZ"/>
    <property type="match status" value="1"/>
</dbReference>
<dbReference type="InterPro" id="IPR036525">
    <property type="entry name" value="Tubulin/FtsZ_GTPase_sf"/>
</dbReference>
<comment type="function">
    <text evidence="4">Essential cell division protein that forms a contractile ring structure (Z ring) at the future cell division site. The regulation of the ring assembly controls the timing and the location of cell division. One of the functions of the FtsZ ring is to recruit other cell division proteins to the septum to produce a new cell wall between the dividing cells. Binds GTP and shows GTPase activity.</text>
</comment>
<keyword evidence="10" id="KW-1185">Reference proteome</keyword>
<dbReference type="InterPro" id="IPR045061">
    <property type="entry name" value="FtsZ/CetZ"/>
</dbReference>
<dbReference type="PANTHER" id="PTHR30314:SF3">
    <property type="entry name" value="MITOCHONDRIAL DIVISION PROTEIN FSZA"/>
    <property type="match status" value="1"/>
</dbReference>
<sequence length="385" mass="41500">MLEERRHLVADYREDGASKPVDIRVIGIGGAGGNAINRMVESEITGVELIAINTDAQALSLSKATKKLQIGVRLTNGRGAGGNPQIGRQAAEEDRQQIASLLENAEMVFLAAGMGGGTGTGATPVVAQIAREKGILTVAVVTKPFAFEGKRKMEIALQGINELRGVVDALIVIPNQRLFELSDRRTTMAEAFKLADEVLTQAVQGITDLVVRPGWINVDFADVRAVLENAGTALMGVGYGHGENRAVEAAQQAISSPLLEASITGARNVLFTIFAPPDLLVEEVKQAADIITNAVNSADANVIWGLVYDENLKDQVRITLIATGFGEVRPTPTPTRLPWERREVSREHRPSQPTAVSEKPSTAEEEELDEETLNIPSFLRRSQRT</sequence>
<evidence type="ECO:0000256" key="1">
    <source>
        <dbReference type="ARBA" id="ARBA00009690"/>
    </source>
</evidence>